<evidence type="ECO:0000313" key="1">
    <source>
        <dbReference type="EMBL" id="KAJ4707588.1"/>
    </source>
</evidence>
<keyword evidence="2" id="KW-1185">Reference proteome</keyword>
<proteinExistence type="predicted"/>
<name>A0ACC1XA34_MELAZ</name>
<gene>
    <name evidence="1" type="ORF">OWV82_021088</name>
</gene>
<sequence length="330" mass="37171">MNLSWKTLHDHPKETSDFQPLAVEIVGKCGGLPTAIKTIANALTNESLFVWKDALNQLRNPNPRCIPGMEANVYSTITMSYNFLESLGWFVNVYKLEEGRNRVHALIDNLKTSCLLLDGDTEYDVKIHDNIHAVAVSIAADEHMFNVQILDDLKEKLENVEFPSLCELGISGCPELKRFISSSTCAEELGSEENIHTNMQPLFDEKVALPSLEVFEHLGLLFPKLCMLKLKDLLKLKRFCNITGNIIQLHYLSDLWMENCPNTETFTCNSISVHMTANEESQEVTSKNSPADIQPLFCEKGQRLSSKAKGCLAMQRPLLILCCSRREHQG</sequence>
<evidence type="ECO:0000313" key="2">
    <source>
        <dbReference type="Proteomes" id="UP001164539"/>
    </source>
</evidence>
<dbReference type="EMBL" id="CM051404">
    <property type="protein sequence ID" value="KAJ4707588.1"/>
    <property type="molecule type" value="Genomic_DNA"/>
</dbReference>
<dbReference type="Proteomes" id="UP001164539">
    <property type="component" value="Chromosome 11"/>
</dbReference>
<organism evidence="1 2">
    <name type="scientific">Melia azedarach</name>
    <name type="common">Chinaberry tree</name>
    <dbReference type="NCBI Taxonomy" id="155640"/>
    <lineage>
        <taxon>Eukaryota</taxon>
        <taxon>Viridiplantae</taxon>
        <taxon>Streptophyta</taxon>
        <taxon>Embryophyta</taxon>
        <taxon>Tracheophyta</taxon>
        <taxon>Spermatophyta</taxon>
        <taxon>Magnoliopsida</taxon>
        <taxon>eudicotyledons</taxon>
        <taxon>Gunneridae</taxon>
        <taxon>Pentapetalae</taxon>
        <taxon>rosids</taxon>
        <taxon>malvids</taxon>
        <taxon>Sapindales</taxon>
        <taxon>Meliaceae</taxon>
        <taxon>Melia</taxon>
    </lineage>
</organism>
<protein>
    <submittedName>
        <fullName evidence="1">NB-ARC domain-containing disease resistance protein</fullName>
    </submittedName>
</protein>
<accession>A0ACC1XA34</accession>
<comment type="caution">
    <text evidence="1">The sequence shown here is derived from an EMBL/GenBank/DDBJ whole genome shotgun (WGS) entry which is preliminary data.</text>
</comment>
<reference evidence="1 2" key="1">
    <citation type="journal article" date="2023" name="Science">
        <title>Complex scaffold remodeling in plant triterpene biosynthesis.</title>
        <authorList>
            <person name="De La Pena R."/>
            <person name="Hodgson H."/>
            <person name="Liu J.C."/>
            <person name="Stephenson M.J."/>
            <person name="Martin A.C."/>
            <person name="Owen C."/>
            <person name="Harkess A."/>
            <person name="Leebens-Mack J."/>
            <person name="Jimenez L.E."/>
            <person name="Osbourn A."/>
            <person name="Sattely E.S."/>
        </authorList>
    </citation>
    <scope>NUCLEOTIDE SEQUENCE [LARGE SCALE GENOMIC DNA]</scope>
    <source>
        <strain evidence="2">cv. JPN11</strain>
        <tissue evidence="1">Leaf</tissue>
    </source>
</reference>